<keyword evidence="2" id="KW-0540">Nuclease</keyword>
<dbReference type="Proteomes" id="UP000533429">
    <property type="component" value="Unassembled WGS sequence"/>
</dbReference>
<dbReference type="GO" id="GO:0008270">
    <property type="term" value="F:zinc ion binding"/>
    <property type="evidence" value="ECO:0007669"/>
    <property type="project" value="InterPro"/>
</dbReference>
<sequence>MSDDDRFINPILDTDIETLMVVASSLDVTNKVVLGVKEPKKKDVIVPKYERDAAVIAEVLKYAHNRCELCGTKPFLTCSERHYLEVHHVRRLADGGSDTVTNTVALCPNCHKEIHFGINAPKLIEQLYSQVQRLVRE</sequence>
<dbReference type="InterPro" id="IPR002711">
    <property type="entry name" value="HNH"/>
</dbReference>
<dbReference type="CDD" id="cd00085">
    <property type="entry name" value="HNHc"/>
    <property type="match status" value="1"/>
</dbReference>
<reference evidence="2 3" key="1">
    <citation type="submission" date="2020-06" db="EMBL/GenBank/DDBJ databases">
        <title>Photobacterium damselae subsp. damselae comparative genomics.</title>
        <authorList>
            <person name="Osorio C.R."/>
        </authorList>
    </citation>
    <scope>NUCLEOTIDE SEQUENCE [LARGE SCALE GENOMIC DNA]</scope>
    <source>
        <strain evidence="2 3">TW250/03</strain>
    </source>
</reference>
<accession>A0A850QPT9</accession>
<gene>
    <name evidence="2" type="ORF">HWA77_09095</name>
</gene>
<evidence type="ECO:0000313" key="2">
    <source>
        <dbReference type="EMBL" id="NVP00362.1"/>
    </source>
</evidence>
<dbReference type="Pfam" id="PF01844">
    <property type="entry name" value="HNH"/>
    <property type="match status" value="1"/>
</dbReference>
<keyword evidence="2" id="KW-0255">Endonuclease</keyword>
<proteinExistence type="predicted"/>
<evidence type="ECO:0000313" key="3">
    <source>
        <dbReference type="Proteomes" id="UP000533429"/>
    </source>
</evidence>
<dbReference type="AlphaFoldDB" id="A0A850QPT9"/>
<name>A0A850QPT9_PHODD</name>
<dbReference type="EMBL" id="JABXOR010000569">
    <property type="protein sequence ID" value="NVP00362.1"/>
    <property type="molecule type" value="Genomic_DNA"/>
</dbReference>
<evidence type="ECO:0000259" key="1">
    <source>
        <dbReference type="SMART" id="SM00507"/>
    </source>
</evidence>
<protein>
    <submittedName>
        <fullName evidence="2">HNH endonuclease</fullName>
    </submittedName>
</protein>
<comment type="caution">
    <text evidence="2">The sequence shown here is derived from an EMBL/GenBank/DDBJ whole genome shotgun (WGS) entry which is preliminary data.</text>
</comment>
<dbReference type="SMART" id="SM00507">
    <property type="entry name" value="HNHc"/>
    <property type="match status" value="1"/>
</dbReference>
<dbReference type="InterPro" id="IPR003615">
    <property type="entry name" value="HNH_nuc"/>
</dbReference>
<organism evidence="2 3">
    <name type="scientific">Photobacterium damselae subsp. damselae</name>
    <name type="common">Listonella damsela</name>
    <dbReference type="NCBI Taxonomy" id="85581"/>
    <lineage>
        <taxon>Bacteria</taxon>
        <taxon>Pseudomonadati</taxon>
        <taxon>Pseudomonadota</taxon>
        <taxon>Gammaproteobacteria</taxon>
        <taxon>Vibrionales</taxon>
        <taxon>Vibrionaceae</taxon>
        <taxon>Photobacterium</taxon>
    </lineage>
</organism>
<keyword evidence="2" id="KW-0378">Hydrolase</keyword>
<dbReference type="GO" id="GO:0004519">
    <property type="term" value="F:endonuclease activity"/>
    <property type="evidence" value="ECO:0007669"/>
    <property type="project" value="UniProtKB-KW"/>
</dbReference>
<feature type="domain" description="HNH nuclease" evidence="1">
    <location>
        <begin position="54"/>
        <end position="112"/>
    </location>
</feature>
<dbReference type="Gene3D" id="1.10.30.50">
    <property type="match status" value="1"/>
</dbReference>
<dbReference type="GO" id="GO:0003676">
    <property type="term" value="F:nucleic acid binding"/>
    <property type="evidence" value="ECO:0007669"/>
    <property type="project" value="InterPro"/>
</dbReference>